<feature type="non-terminal residue" evidence="2">
    <location>
        <position position="470"/>
    </location>
</feature>
<reference evidence="2 3" key="1">
    <citation type="submission" date="2018-05" db="EMBL/GenBank/DDBJ databases">
        <title>Draft genome sequence of Scytalidium lignicola DSM 105466, a ubiquitous saprotrophic fungus.</title>
        <authorList>
            <person name="Buettner E."/>
            <person name="Gebauer A.M."/>
            <person name="Hofrichter M."/>
            <person name="Liers C."/>
            <person name="Kellner H."/>
        </authorList>
    </citation>
    <scope>NUCLEOTIDE SEQUENCE [LARGE SCALE GENOMIC DNA]</scope>
    <source>
        <strain evidence="2 3">DSM 105466</strain>
    </source>
</reference>
<evidence type="ECO:0000313" key="3">
    <source>
        <dbReference type="Proteomes" id="UP000258309"/>
    </source>
</evidence>
<organism evidence="2 3">
    <name type="scientific">Scytalidium lignicola</name>
    <name type="common">Hyphomycete</name>
    <dbReference type="NCBI Taxonomy" id="5539"/>
    <lineage>
        <taxon>Eukaryota</taxon>
        <taxon>Fungi</taxon>
        <taxon>Dikarya</taxon>
        <taxon>Ascomycota</taxon>
        <taxon>Pezizomycotina</taxon>
        <taxon>Leotiomycetes</taxon>
        <taxon>Leotiomycetes incertae sedis</taxon>
        <taxon>Scytalidium</taxon>
    </lineage>
</organism>
<gene>
    <name evidence="2" type="ORF">B7463_g3821</name>
</gene>
<name>A0A3E2HH96_SCYLI</name>
<feature type="region of interest" description="Disordered" evidence="1">
    <location>
        <begin position="301"/>
        <end position="320"/>
    </location>
</feature>
<protein>
    <submittedName>
        <fullName evidence="2">Uncharacterized protein</fullName>
    </submittedName>
</protein>
<sequence>MVLLWFKGLEDHVNNIVSPPKGDTPKSEKLLTLTQLIEDIADEFISAISFSGTIMYGKNNSNLSNSKSSKDVKYNYYKKNSHKESDYFQKHLEKLKEYKFNSGSYSTCSDLHPMKTSNGFALIVGIGIIILETTHLDGSSFLLTLTNVQYILTFPVNIFRALRLLVQNNDACVTSSGIFNKNNIEYSVVITSSASIYLRLAFIPTVLISAFLACQTIPSLDIIHQRLAYTSLEVVKNTIKVTFSINAELVKKASDEDPFLYKAYECSYSEKVHTSYITFIEGNLRLEELVVKAQDAEAVAEANSSHSPLSPPSTPQDAALPPQLNFMFEEVVQPTEEEEEVSEDKLPQVVVLTKRSHGRPKGSKNKKLEQGHTNSDITHVDLTENRITCLQAAKSSTQALSPVVSPSPVISGAFPNEEEILGQPSTVVMAYSHCLTAHSALNLGYALVVTDDPTEPKSYKETLDTPYSKE</sequence>
<keyword evidence="3" id="KW-1185">Reference proteome</keyword>
<dbReference type="EMBL" id="NCSJ02000053">
    <property type="protein sequence ID" value="RFU32513.1"/>
    <property type="molecule type" value="Genomic_DNA"/>
</dbReference>
<dbReference type="AlphaFoldDB" id="A0A3E2HH96"/>
<feature type="non-terminal residue" evidence="2">
    <location>
        <position position="1"/>
    </location>
</feature>
<comment type="caution">
    <text evidence="2">The sequence shown here is derived from an EMBL/GenBank/DDBJ whole genome shotgun (WGS) entry which is preliminary data.</text>
</comment>
<accession>A0A3E2HH96</accession>
<dbReference type="Proteomes" id="UP000258309">
    <property type="component" value="Unassembled WGS sequence"/>
</dbReference>
<evidence type="ECO:0000256" key="1">
    <source>
        <dbReference type="SAM" id="MobiDB-lite"/>
    </source>
</evidence>
<evidence type="ECO:0000313" key="2">
    <source>
        <dbReference type="EMBL" id="RFU32513.1"/>
    </source>
</evidence>
<proteinExistence type="predicted"/>
<dbReference type="OrthoDB" id="3432594at2759"/>